<dbReference type="Proteomes" id="UP001273166">
    <property type="component" value="Unassembled WGS sequence"/>
</dbReference>
<reference evidence="2" key="1">
    <citation type="journal article" date="2023" name="Mol. Phylogenet. Evol.">
        <title>Genome-scale phylogeny and comparative genomics of the fungal order Sordariales.</title>
        <authorList>
            <person name="Hensen N."/>
            <person name="Bonometti L."/>
            <person name="Westerberg I."/>
            <person name="Brannstrom I.O."/>
            <person name="Guillou S."/>
            <person name="Cros-Aarteil S."/>
            <person name="Calhoun S."/>
            <person name="Haridas S."/>
            <person name="Kuo A."/>
            <person name="Mondo S."/>
            <person name="Pangilinan J."/>
            <person name="Riley R."/>
            <person name="LaButti K."/>
            <person name="Andreopoulos B."/>
            <person name="Lipzen A."/>
            <person name="Chen C."/>
            <person name="Yan M."/>
            <person name="Daum C."/>
            <person name="Ng V."/>
            <person name="Clum A."/>
            <person name="Steindorff A."/>
            <person name="Ohm R.A."/>
            <person name="Martin F."/>
            <person name="Silar P."/>
            <person name="Natvig D.O."/>
            <person name="Lalanne C."/>
            <person name="Gautier V."/>
            <person name="Ament-Velasquez S.L."/>
            <person name="Kruys A."/>
            <person name="Hutchinson M.I."/>
            <person name="Powell A.J."/>
            <person name="Barry K."/>
            <person name="Miller A.N."/>
            <person name="Grigoriev I.V."/>
            <person name="Debuchy R."/>
            <person name="Gladieux P."/>
            <person name="Hiltunen Thoren M."/>
            <person name="Johannesson H."/>
        </authorList>
    </citation>
    <scope>NUCLEOTIDE SEQUENCE</scope>
    <source>
        <strain evidence="2">CBS 333.67</strain>
    </source>
</reference>
<gene>
    <name evidence="2" type="ORF">B0T15DRAFT_490196</name>
</gene>
<protein>
    <submittedName>
        <fullName evidence="2">Uncharacterized protein</fullName>
    </submittedName>
</protein>
<proteinExistence type="predicted"/>
<accession>A0AAJ0M774</accession>
<name>A0AAJ0M774_9PEZI</name>
<dbReference type="EMBL" id="JAUDZG010000001">
    <property type="protein sequence ID" value="KAK3311596.1"/>
    <property type="molecule type" value="Genomic_DNA"/>
</dbReference>
<keyword evidence="3" id="KW-1185">Reference proteome</keyword>
<dbReference type="AlphaFoldDB" id="A0AAJ0M774"/>
<organism evidence="2 3">
    <name type="scientific">Chaetomium strumarium</name>
    <dbReference type="NCBI Taxonomy" id="1170767"/>
    <lineage>
        <taxon>Eukaryota</taxon>
        <taxon>Fungi</taxon>
        <taxon>Dikarya</taxon>
        <taxon>Ascomycota</taxon>
        <taxon>Pezizomycotina</taxon>
        <taxon>Sordariomycetes</taxon>
        <taxon>Sordariomycetidae</taxon>
        <taxon>Sordariales</taxon>
        <taxon>Chaetomiaceae</taxon>
        <taxon>Chaetomium</taxon>
    </lineage>
</organism>
<evidence type="ECO:0000313" key="3">
    <source>
        <dbReference type="Proteomes" id="UP001273166"/>
    </source>
</evidence>
<sequence>MANAAAAAAAAALDSIPSHSVIPDVQPELLLLLQEQQDATIRVQDFLSLRDTVHADGIVSPSEVSSATTSSKNSVISCCDSSDDNKLCAENKEEEEEEEVVVVVDLTQLSPEEREKYLEMLRRRRAEKKRNAVIDALDDAFGPTALLLFRGVAGRDRAQRVLKGVSDIGERTGMAKMSDEAGKETSSSDMVEEENEEGKEGGRT</sequence>
<evidence type="ECO:0000256" key="1">
    <source>
        <dbReference type="SAM" id="MobiDB-lite"/>
    </source>
</evidence>
<comment type="caution">
    <text evidence="2">The sequence shown here is derived from an EMBL/GenBank/DDBJ whole genome shotgun (WGS) entry which is preliminary data.</text>
</comment>
<dbReference type="RefSeq" id="XP_062727376.1">
    <property type="nucleotide sequence ID" value="XM_062866659.1"/>
</dbReference>
<feature type="region of interest" description="Disordered" evidence="1">
    <location>
        <begin position="169"/>
        <end position="204"/>
    </location>
</feature>
<evidence type="ECO:0000313" key="2">
    <source>
        <dbReference type="EMBL" id="KAK3311596.1"/>
    </source>
</evidence>
<dbReference type="GeneID" id="87885488"/>
<reference evidence="2" key="2">
    <citation type="submission" date="2023-06" db="EMBL/GenBank/DDBJ databases">
        <authorList>
            <consortium name="Lawrence Berkeley National Laboratory"/>
            <person name="Mondo S.J."/>
            <person name="Hensen N."/>
            <person name="Bonometti L."/>
            <person name="Westerberg I."/>
            <person name="Brannstrom I.O."/>
            <person name="Guillou S."/>
            <person name="Cros-Aarteil S."/>
            <person name="Calhoun S."/>
            <person name="Haridas S."/>
            <person name="Kuo A."/>
            <person name="Pangilinan J."/>
            <person name="Riley R."/>
            <person name="Labutti K."/>
            <person name="Andreopoulos B."/>
            <person name="Lipzen A."/>
            <person name="Chen C."/>
            <person name="Yanf M."/>
            <person name="Daum C."/>
            <person name="Ng V."/>
            <person name="Clum A."/>
            <person name="Steindorff A."/>
            <person name="Ohm R."/>
            <person name="Martin F."/>
            <person name="Silar P."/>
            <person name="Natvig D."/>
            <person name="Lalanne C."/>
            <person name="Gautier V."/>
            <person name="Ament-Velasquez S.L."/>
            <person name="Kruys A."/>
            <person name="Hutchinson M.I."/>
            <person name="Powell A.J."/>
            <person name="Barry K."/>
            <person name="Miller A.N."/>
            <person name="Grigoriev I.V."/>
            <person name="Debuchy R."/>
            <person name="Gladieux P."/>
            <person name="Thoren M.H."/>
            <person name="Johannesson H."/>
        </authorList>
    </citation>
    <scope>NUCLEOTIDE SEQUENCE</scope>
    <source>
        <strain evidence="2">CBS 333.67</strain>
    </source>
</reference>